<dbReference type="EMBL" id="KN122596">
    <property type="protein sequence ID" value="KFO29394.1"/>
    <property type="molecule type" value="Genomic_DNA"/>
</dbReference>
<evidence type="ECO:0000313" key="4">
    <source>
        <dbReference type="EMBL" id="KFO29394.1"/>
    </source>
</evidence>
<gene>
    <name evidence="4" type="ORF">H920_09180</name>
</gene>
<protein>
    <submittedName>
        <fullName evidence="4">Heat shock protein HSP 90-alpha</fullName>
    </submittedName>
</protein>
<dbReference type="InterPro" id="IPR001404">
    <property type="entry name" value="Hsp90_fam"/>
</dbReference>
<sequence>MMGYMAPKKHLEINTYHLIIETLRQKAKADKNESVKDLVILLCETVLLSSGFSLELPQTCVKRIYWMIKLHLSINEDDSTTDETTAAVPEETPPLEGDDSMLCMEGVD</sequence>
<evidence type="ECO:0000313" key="5">
    <source>
        <dbReference type="Proteomes" id="UP000028990"/>
    </source>
</evidence>
<name>A0A091DB77_FUKDA</name>
<dbReference type="Pfam" id="PF00183">
    <property type="entry name" value="HSP90"/>
    <property type="match status" value="1"/>
</dbReference>
<evidence type="ECO:0000256" key="2">
    <source>
        <dbReference type="ARBA" id="ARBA00023186"/>
    </source>
</evidence>
<dbReference type="Gene3D" id="1.20.120.790">
    <property type="entry name" value="Heat shock protein 90, C-terminal domain"/>
    <property type="match status" value="1"/>
</dbReference>
<dbReference type="AlphaFoldDB" id="A0A091DB77"/>
<dbReference type="GO" id="GO:0016887">
    <property type="term" value="F:ATP hydrolysis activity"/>
    <property type="evidence" value="ECO:0007669"/>
    <property type="project" value="InterPro"/>
</dbReference>
<dbReference type="SUPFAM" id="SSF110942">
    <property type="entry name" value="HSP90 C-terminal domain"/>
    <property type="match status" value="1"/>
</dbReference>
<keyword evidence="4" id="KW-0346">Stress response</keyword>
<dbReference type="GO" id="GO:0005524">
    <property type="term" value="F:ATP binding"/>
    <property type="evidence" value="ECO:0007669"/>
    <property type="project" value="InterPro"/>
</dbReference>
<dbReference type="InterPro" id="IPR037196">
    <property type="entry name" value="HSP90_C"/>
</dbReference>
<feature type="region of interest" description="Disordered" evidence="3">
    <location>
        <begin position="77"/>
        <end position="108"/>
    </location>
</feature>
<dbReference type="GO" id="GO:0051082">
    <property type="term" value="F:unfolded protein binding"/>
    <property type="evidence" value="ECO:0007669"/>
    <property type="project" value="InterPro"/>
</dbReference>
<keyword evidence="5" id="KW-1185">Reference proteome</keyword>
<accession>A0A091DB77</accession>
<organism evidence="4 5">
    <name type="scientific">Fukomys damarensis</name>
    <name type="common">Damaraland mole rat</name>
    <name type="synonym">Cryptomys damarensis</name>
    <dbReference type="NCBI Taxonomy" id="885580"/>
    <lineage>
        <taxon>Eukaryota</taxon>
        <taxon>Metazoa</taxon>
        <taxon>Chordata</taxon>
        <taxon>Craniata</taxon>
        <taxon>Vertebrata</taxon>
        <taxon>Euteleostomi</taxon>
        <taxon>Mammalia</taxon>
        <taxon>Eutheria</taxon>
        <taxon>Euarchontoglires</taxon>
        <taxon>Glires</taxon>
        <taxon>Rodentia</taxon>
        <taxon>Hystricomorpha</taxon>
        <taxon>Bathyergidae</taxon>
        <taxon>Fukomys</taxon>
    </lineage>
</organism>
<keyword evidence="2" id="KW-0143">Chaperone</keyword>
<reference evidence="4 5" key="1">
    <citation type="submission" date="2013-11" db="EMBL/GenBank/DDBJ databases">
        <title>The Damaraland mole rat (Fukomys damarensis) genome and evolution of African mole rats.</title>
        <authorList>
            <person name="Gladyshev V.N."/>
            <person name="Fang X."/>
        </authorList>
    </citation>
    <scope>NUCLEOTIDE SEQUENCE [LARGE SCALE GENOMIC DNA]</scope>
    <source>
        <tissue evidence="4">Liver</tissue>
    </source>
</reference>
<dbReference type="Proteomes" id="UP000028990">
    <property type="component" value="Unassembled WGS sequence"/>
</dbReference>
<evidence type="ECO:0000256" key="3">
    <source>
        <dbReference type="SAM" id="MobiDB-lite"/>
    </source>
</evidence>
<comment type="similarity">
    <text evidence="1">Belongs to the heat shock protein 90 family.</text>
</comment>
<dbReference type="GO" id="GO:0140662">
    <property type="term" value="F:ATP-dependent protein folding chaperone"/>
    <property type="evidence" value="ECO:0007669"/>
    <property type="project" value="InterPro"/>
</dbReference>
<dbReference type="PANTHER" id="PTHR11528">
    <property type="entry name" value="HEAT SHOCK PROTEIN 90 FAMILY MEMBER"/>
    <property type="match status" value="1"/>
</dbReference>
<evidence type="ECO:0000256" key="1">
    <source>
        <dbReference type="ARBA" id="ARBA00008239"/>
    </source>
</evidence>
<proteinExistence type="inferred from homology"/>